<evidence type="ECO:0000259" key="2">
    <source>
        <dbReference type="PROSITE" id="PS50812"/>
    </source>
</evidence>
<organism evidence="3 4">
    <name type="scientific">Diutina rugosa</name>
    <name type="common">Yeast</name>
    <name type="synonym">Candida rugosa</name>
    <dbReference type="NCBI Taxonomy" id="5481"/>
    <lineage>
        <taxon>Eukaryota</taxon>
        <taxon>Fungi</taxon>
        <taxon>Dikarya</taxon>
        <taxon>Ascomycota</taxon>
        <taxon>Saccharomycotina</taxon>
        <taxon>Pichiomycetes</taxon>
        <taxon>Debaryomycetaceae</taxon>
        <taxon>Diutina</taxon>
    </lineage>
</organism>
<protein>
    <recommendedName>
        <fullName evidence="2">PWWP domain-containing protein</fullName>
    </recommendedName>
</protein>
<proteinExistence type="predicted"/>
<feature type="compositionally biased region" description="Basic residues" evidence="1">
    <location>
        <begin position="233"/>
        <end position="246"/>
    </location>
</feature>
<comment type="caution">
    <text evidence="3">The sequence shown here is derived from an EMBL/GenBank/DDBJ whole genome shotgun (WGS) entry which is preliminary data.</text>
</comment>
<feature type="compositionally biased region" description="Polar residues" evidence="1">
    <location>
        <begin position="480"/>
        <end position="490"/>
    </location>
</feature>
<dbReference type="Pfam" id="PF00855">
    <property type="entry name" value="PWWP"/>
    <property type="match status" value="1"/>
</dbReference>
<accession>A0A642UZJ7</accession>
<dbReference type="RefSeq" id="XP_034013413.1">
    <property type="nucleotide sequence ID" value="XM_034154387.1"/>
</dbReference>
<dbReference type="PROSITE" id="PS50812">
    <property type="entry name" value="PWWP"/>
    <property type="match status" value="1"/>
</dbReference>
<dbReference type="GeneID" id="54780456"/>
<feature type="compositionally biased region" description="Basic and acidic residues" evidence="1">
    <location>
        <begin position="459"/>
        <end position="470"/>
    </location>
</feature>
<feature type="compositionally biased region" description="Basic and acidic residues" evidence="1">
    <location>
        <begin position="247"/>
        <end position="267"/>
    </location>
</feature>
<dbReference type="AlphaFoldDB" id="A0A642UZJ7"/>
<gene>
    <name evidence="3" type="ORF">DIURU_001803</name>
</gene>
<dbReference type="SUPFAM" id="SSF63748">
    <property type="entry name" value="Tudor/PWWP/MBT"/>
    <property type="match status" value="1"/>
</dbReference>
<reference evidence="3 4" key="1">
    <citation type="submission" date="2019-07" db="EMBL/GenBank/DDBJ databases">
        <title>Genome assembly of two rare yeast pathogens: Diutina rugosa and Trichomonascus ciferrii.</title>
        <authorList>
            <person name="Mixao V."/>
            <person name="Saus E."/>
            <person name="Hansen A."/>
            <person name="Lass-Flor C."/>
            <person name="Gabaldon T."/>
        </authorList>
    </citation>
    <scope>NUCLEOTIDE SEQUENCE [LARGE SCALE GENOMIC DNA]</scope>
    <source>
        <strain evidence="3 4">CBS 613</strain>
    </source>
</reference>
<feature type="region of interest" description="Disordered" evidence="1">
    <location>
        <begin position="423"/>
        <end position="490"/>
    </location>
</feature>
<name>A0A642UZJ7_DIURU</name>
<dbReference type="Proteomes" id="UP000449547">
    <property type="component" value="Unassembled WGS sequence"/>
</dbReference>
<dbReference type="CDD" id="cd05840">
    <property type="entry name" value="PWWP_ScIOC4-like"/>
    <property type="match status" value="1"/>
</dbReference>
<feature type="domain" description="PWWP" evidence="2">
    <location>
        <begin position="87"/>
        <end position="154"/>
    </location>
</feature>
<evidence type="ECO:0000256" key="1">
    <source>
        <dbReference type="SAM" id="MobiDB-lite"/>
    </source>
</evidence>
<dbReference type="OMA" id="IWINTND"/>
<dbReference type="InterPro" id="IPR000313">
    <property type="entry name" value="PWWP_dom"/>
</dbReference>
<evidence type="ECO:0000313" key="4">
    <source>
        <dbReference type="Proteomes" id="UP000449547"/>
    </source>
</evidence>
<keyword evidence="4" id="KW-1185">Reference proteome</keyword>
<dbReference type="Gene3D" id="2.30.30.140">
    <property type="match status" value="1"/>
</dbReference>
<evidence type="ECO:0000313" key="3">
    <source>
        <dbReference type="EMBL" id="KAA8904849.1"/>
    </source>
</evidence>
<dbReference type="InterPro" id="IPR035503">
    <property type="entry name" value="IOC4-like_PWWP"/>
</dbReference>
<feature type="region of interest" description="Disordered" evidence="1">
    <location>
        <begin position="211"/>
        <end position="273"/>
    </location>
</feature>
<feature type="compositionally biased region" description="Polar residues" evidence="1">
    <location>
        <begin position="1"/>
        <end position="16"/>
    </location>
</feature>
<feature type="region of interest" description="Disordered" evidence="1">
    <location>
        <begin position="1"/>
        <end position="88"/>
    </location>
</feature>
<sequence length="490" mass="53685">MSSDEVPATSVTTTSDAIDATANPVIDSKDSKIDQGGDTVDTSVSASGDAAPESNDPNNEIQAGEEQTEQAPDASEPQEAPESPFAPRDVVLAKVKGYPSWPAMVLSEEVLPANVAKLKPRTSKKKGPAVPVRFFSDDTYIWIHASDLKHLSQEMIQDHFDASSRKRRKDNMLESAFAMALDPPEMELFAMYGSSLQPDPTAELDDEILEMATDTDPSPKKRKAPATTEGTPRKRAATTKTPRKRSERSPTKKETTKKETAKKEETPRLPGYDDDWGTDDLFVYDKTNGDYILDDEAEQKQLFDDEIGSATEVSARIARANDQFHKVSAEVLKQVVDLEHPAVKSEDDAKVYQIDPQPALAALDDLQKLLTPEFPKAVYAKSSLMRWLVVLARLPEPQFPYPEVRDRITDVLKSSLGFTVPINRPEMMVNPDPTPTPQPESTPSTEGKEEQEEGGASEVKSEETDVKVEANGDAVANGDHNGTATTTTEA</sequence>
<dbReference type="OrthoDB" id="62853at2759"/>
<dbReference type="SMART" id="SM00293">
    <property type="entry name" value="PWWP"/>
    <property type="match status" value="1"/>
</dbReference>
<dbReference type="EMBL" id="SWFT01000052">
    <property type="protein sequence ID" value="KAA8904849.1"/>
    <property type="molecule type" value="Genomic_DNA"/>
</dbReference>
<dbReference type="VEuPathDB" id="FungiDB:DIURU_001803"/>